<evidence type="ECO:0000259" key="1">
    <source>
        <dbReference type="Pfam" id="PF02915"/>
    </source>
</evidence>
<reference evidence="2 3" key="1">
    <citation type="submission" date="2015-02" db="EMBL/GenBank/DDBJ databases">
        <title>Single-cell genomics of uncultivated deep-branching MTB reveals a conserved set of magnetosome genes.</title>
        <authorList>
            <person name="Kolinko S."/>
            <person name="Richter M."/>
            <person name="Glockner F.O."/>
            <person name="Brachmann A."/>
            <person name="Schuler D."/>
        </authorList>
    </citation>
    <scope>NUCLEOTIDE SEQUENCE [LARGE SCALE GENOMIC DNA]</scope>
    <source>
        <strain evidence="2">SKK-01</strain>
    </source>
</reference>
<dbReference type="CDD" id="cd01045">
    <property type="entry name" value="Ferritin_like_AB"/>
    <property type="match status" value="1"/>
</dbReference>
<dbReference type="InterPro" id="IPR012347">
    <property type="entry name" value="Ferritin-like"/>
</dbReference>
<dbReference type="EMBL" id="JYNY01000161">
    <property type="protein sequence ID" value="KJJ85428.1"/>
    <property type="molecule type" value="Genomic_DNA"/>
</dbReference>
<dbReference type="Proteomes" id="UP000033428">
    <property type="component" value="Unassembled WGS sequence"/>
</dbReference>
<gene>
    <name evidence="2" type="ORF">OMAG_000698</name>
</gene>
<dbReference type="Gene3D" id="1.20.1260.10">
    <property type="match status" value="1"/>
</dbReference>
<proteinExistence type="predicted"/>
<dbReference type="PANTHER" id="PTHR33531:SF7">
    <property type="entry name" value="HYPOTHETICAL MEMBRANE PROTEIN, CONSERVED"/>
    <property type="match status" value="1"/>
</dbReference>
<dbReference type="InterPro" id="IPR003251">
    <property type="entry name" value="Rr_diiron-bd_dom"/>
</dbReference>
<dbReference type="InterPro" id="IPR009078">
    <property type="entry name" value="Ferritin-like_SF"/>
</dbReference>
<keyword evidence="3" id="KW-1185">Reference proteome</keyword>
<accession>A0A0F0CQ26</accession>
<evidence type="ECO:0000313" key="3">
    <source>
        <dbReference type="Proteomes" id="UP000033428"/>
    </source>
</evidence>
<feature type="domain" description="Rubrerythrin diiron-binding" evidence="1">
    <location>
        <begin position="9"/>
        <end position="154"/>
    </location>
</feature>
<dbReference type="EC" id="1.14.13.81" evidence="2"/>
<organism evidence="2 3">
    <name type="scientific">Candidatus Omnitrophus magneticus</name>
    <dbReference type="NCBI Taxonomy" id="1609969"/>
    <lineage>
        <taxon>Bacteria</taxon>
        <taxon>Pseudomonadati</taxon>
        <taxon>Candidatus Omnitrophota</taxon>
        <taxon>Candidatus Omnitrophus</taxon>
    </lineage>
</organism>
<evidence type="ECO:0000313" key="2">
    <source>
        <dbReference type="EMBL" id="KJJ85428.1"/>
    </source>
</evidence>
<comment type="caution">
    <text evidence="2">The sequence shown here is derived from an EMBL/GenBank/DDBJ whole genome shotgun (WGS) entry which is preliminary data.</text>
</comment>
<dbReference type="SUPFAM" id="SSF47240">
    <property type="entry name" value="Ferritin-like"/>
    <property type="match status" value="1"/>
</dbReference>
<dbReference type="PANTHER" id="PTHR33531">
    <property type="entry name" value="RUBRERYTHRIN SUBFAMILY"/>
    <property type="match status" value="1"/>
</dbReference>
<dbReference type="GO" id="GO:0046872">
    <property type="term" value="F:metal ion binding"/>
    <property type="evidence" value="ECO:0007669"/>
    <property type="project" value="InterPro"/>
</dbReference>
<dbReference type="Pfam" id="PF02915">
    <property type="entry name" value="Rubrerythrin"/>
    <property type="match status" value="1"/>
</dbReference>
<name>A0A0F0CQ26_9BACT</name>
<dbReference type="AlphaFoldDB" id="A0A0F0CQ26"/>
<dbReference type="GO" id="GO:0048529">
    <property type="term" value="F:magnesium-protoporphyrin IX monomethyl ester (oxidative) cyclase activity"/>
    <property type="evidence" value="ECO:0007669"/>
    <property type="project" value="UniProtKB-EC"/>
</dbReference>
<keyword evidence="2" id="KW-0560">Oxidoreductase</keyword>
<protein>
    <submittedName>
        <fullName evidence="2">Rubrerythrin</fullName>
        <ecNumber evidence="2">1.14.13.81</ecNumber>
    </submittedName>
</protein>
<sequence>MAKEFSACEVIEMAVQIEKNGRDFYSAVYDMVKKKDIKNTFLILMEEEIKHIEIFEKIFSSSCDISPDAAYPDEYFAYLNAIAGAHVLFKKNEGKKIAKTIDNAKDAISLAIQFEKDSILFYLEMKQVVPKKDQHLIDELIIEEKKHLRCLTSLK</sequence>